<gene>
    <name evidence="1" type="ORF">M9978_04525</name>
</gene>
<dbReference type="RefSeq" id="WP_254291715.1">
    <property type="nucleotide sequence ID" value="NZ_JAMLDX010000002.1"/>
</dbReference>
<dbReference type="EMBL" id="JAMLDX010000002">
    <property type="protein sequence ID" value="MCP3729687.1"/>
    <property type="molecule type" value="Genomic_DNA"/>
</dbReference>
<comment type="caution">
    <text evidence="1">The sequence shown here is derived from an EMBL/GenBank/DDBJ whole genome shotgun (WGS) entry which is preliminary data.</text>
</comment>
<keyword evidence="2" id="KW-1185">Reference proteome</keyword>
<dbReference type="AlphaFoldDB" id="A0A9X2KKJ5"/>
<organism evidence="1 2">
    <name type="scientific">Sphingomonas tagetis</name>
    <dbReference type="NCBI Taxonomy" id="2949092"/>
    <lineage>
        <taxon>Bacteria</taxon>
        <taxon>Pseudomonadati</taxon>
        <taxon>Pseudomonadota</taxon>
        <taxon>Alphaproteobacteria</taxon>
        <taxon>Sphingomonadales</taxon>
        <taxon>Sphingomonadaceae</taxon>
        <taxon>Sphingomonas</taxon>
    </lineage>
</organism>
<reference evidence="1" key="1">
    <citation type="submission" date="2022-05" db="EMBL/GenBank/DDBJ databases">
        <title>Sphingomonas sp. strain MG17 Genome sequencing and assembly.</title>
        <authorList>
            <person name="Kim I."/>
        </authorList>
    </citation>
    <scope>NUCLEOTIDE SEQUENCE</scope>
    <source>
        <strain evidence="1">MG17</strain>
    </source>
</reference>
<accession>A0A9X2KKJ5</accession>
<dbReference type="Proteomes" id="UP001139451">
    <property type="component" value="Unassembled WGS sequence"/>
</dbReference>
<proteinExistence type="predicted"/>
<evidence type="ECO:0000313" key="2">
    <source>
        <dbReference type="Proteomes" id="UP001139451"/>
    </source>
</evidence>
<evidence type="ECO:0000313" key="1">
    <source>
        <dbReference type="EMBL" id="MCP3729687.1"/>
    </source>
</evidence>
<protein>
    <submittedName>
        <fullName evidence="1">Uncharacterized protein</fullName>
    </submittedName>
</protein>
<name>A0A9X2KKJ5_9SPHN</name>
<sequence length="179" mass="19280">MAARPTPAPSPIATPSPAAPRFIAADLIRRQWAKAENRAGCAPVAFTDEGGGGGTPRPATFSGGWAVAFDVPGTRSAYGVAGPGLLSADRGPPYAQTRRLARQWPYFMELDQLERPSFAGFGLEGARPYRADNPEGRGENSLAYVRIHRQHCTYNVWSRLGRAHLEVLLGGLQLLPVEN</sequence>